<dbReference type="InterPro" id="IPR029044">
    <property type="entry name" value="Nucleotide-diphossugar_trans"/>
</dbReference>
<evidence type="ECO:0000256" key="3">
    <source>
        <dbReference type="SAM" id="Phobius"/>
    </source>
</evidence>
<comment type="caution">
    <text evidence="4">The sequence shown here is derived from an EMBL/GenBank/DDBJ whole genome shotgun (WGS) entry which is preliminary data.</text>
</comment>
<dbReference type="GO" id="GO:0000009">
    <property type="term" value="F:alpha-1,6-mannosyltransferase activity"/>
    <property type="evidence" value="ECO:0007669"/>
    <property type="project" value="InterPro"/>
</dbReference>
<keyword evidence="3" id="KW-1133">Transmembrane helix</keyword>
<evidence type="ECO:0000256" key="2">
    <source>
        <dbReference type="SAM" id="MobiDB-lite"/>
    </source>
</evidence>
<dbReference type="PANTHER" id="PTHR31834">
    <property type="entry name" value="INITIATION-SPECIFIC ALPHA-1,6-MANNOSYLTRANSFERASE"/>
    <property type="match status" value="1"/>
</dbReference>
<dbReference type="GO" id="GO:0000136">
    <property type="term" value="C:mannan polymerase complex"/>
    <property type="evidence" value="ECO:0007669"/>
    <property type="project" value="TreeGrafter"/>
</dbReference>
<proteinExistence type="inferred from homology"/>
<sequence>MASTRKASPVPKLRISSFIKAISILGIIVVILAYISWSHFARIPTAFDYQKLPPSTEIQADNPSGQEWTQKVWQTSKYPVTAMSEEDRTHFKTWAVLNPDWGHEVLTDEIMEKYVRDHFHQTQPQIEEMYFAVNDYILRSDLIRYLVMLADGGVYNDLDVGCEKPISTWVPKQFEDTAGILLGVEVDNKYGPDGRTFTNGEDLFELVNWTIMSKPNQPFMWFLVQRVMENIKKLAASKNEAISEMVPTIPEVLVTTGPAALTTAFFDYASNLTGTIVTYKNFTKITEPQIVGEVVILPIQAFGAGHQVQWAGLKQDGSQLVHHYFAGSWKGDHHDGGWQDAEHKALEETKKKKEKEKAEKEKPDKADEGVTTEENPGLAPENNS</sequence>
<dbReference type="SUPFAM" id="SSF53448">
    <property type="entry name" value="Nucleotide-diphospho-sugar transferases"/>
    <property type="match status" value="1"/>
</dbReference>
<dbReference type="InterPro" id="IPR039367">
    <property type="entry name" value="Och1-like"/>
</dbReference>
<dbReference type="PANTHER" id="PTHR31834:SF8">
    <property type="entry name" value="TRANSFERASE, PUTATIVE (AFU_ORTHOLOGUE AFUA_6G14040)-RELATED"/>
    <property type="match status" value="1"/>
</dbReference>
<evidence type="ECO:0000313" key="4">
    <source>
        <dbReference type="EMBL" id="CAF9932432.1"/>
    </source>
</evidence>
<dbReference type="OrthoDB" id="409543at2759"/>
<accession>A0A8H3G0N2</accession>
<evidence type="ECO:0000313" key="5">
    <source>
        <dbReference type="Proteomes" id="UP000664203"/>
    </source>
</evidence>
<dbReference type="Pfam" id="PF04488">
    <property type="entry name" value="Gly_transf_sug"/>
    <property type="match status" value="1"/>
</dbReference>
<dbReference type="Proteomes" id="UP000664203">
    <property type="component" value="Unassembled WGS sequence"/>
</dbReference>
<feature type="transmembrane region" description="Helical" evidence="3">
    <location>
        <begin position="21"/>
        <end position="40"/>
    </location>
</feature>
<reference evidence="4" key="1">
    <citation type="submission" date="2021-03" db="EMBL/GenBank/DDBJ databases">
        <authorList>
            <person name="Tagirdzhanova G."/>
        </authorList>
    </citation>
    <scope>NUCLEOTIDE SEQUENCE</scope>
</reference>
<dbReference type="GO" id="GO:0006487">
    <property type="term" value="P:protein N-linked glycosylation"/>
    <property type="evidence" value="ECO:0007669"/>
    <property type="project" value="TreeGrafter"/>
</dbReference>
<keyword evidence="3" id="KW-0472">Membrane</keyword>
<dbReference type="InterPro" id="IPR007577">
    <property type="entry name" value="GlycoTrfase_DXD_sugar-bd_CS"/>
</dbReference>
<keyword evidence="3" id="KW-0812">Transmembrane</keyword>
<dbReference type="AlphaFoldDB" id="A0A8H3G0N2"/>
<dbReference type="EMBL" id="CAJPDR010000329">
    <property type="protein sequence ID" value="CAF9932432.1"/>
    <property type="molecule type" value="Genomic_DNA"/>
</dbReference>
<name>A0A8H3G0N2_9LECA</name>
<feature type="compositionally biased region" description="Basic and acidic residues" evidence="2">
    <location>
        <begin position="332"/>
        <end position="368"/>
    </location>
</feature>
<protein>
    <recommendedName>
        <fullName evidence="6">Glycosyltransferase family 32 protein</fullName>
    </recommendedName>
</protein>
<evidence type="ECO:0000256" key="1">
    <source>
        <dbReference type="ARBA" id="ARBA00009003"/>
    </source>
</evidence>
<feature type="region of interest" description="Disordered" evidence="2">
    <location>
        <begin position="332"/>
        <end position="384"/>
    </location>
</feature>
<dbReference type="Gene3D" id="3.90.550.20">
    <property type="match status" value="1"/>
</dbReference>
<gene>
    <name evidence="4" type="ORF">ALECFALPRED_005289</name>
</gene>
<evidence type="ECO:0008006" key="6">
    <source>
        <dbReference type="Google" id="ProtNLM"/>
    </source>
</evidence>
<comment type="similarity">
    <text evidence="1">Belongs to the glycosyltransferase 32 family.</text>
</comment>
<keyword evidence="5" id="KW-1185">Reference proteome</keyword>
<organism evidence="4 5">
    <name type="scientific">Alectoria fallacina</name>
    <dbReference type="NCBI Taxonomy" id="1903189"/>
    <lineage>
        <taxon>Eukaryota</taxon>
        <taxon>Fungi</taxon>
        <taxon>Dikarya</taxon>
        <taxon>Ascomycota</taxon>
        <taxon>Pezizomycotina</taxon>
        <taxon>Lecanoromycetes</taxon>
        <taxon>OSLEUM clade</taxon>
        <taxon>Lecanoromycetidae</taxon>
        <taxon>Lecanorales</taxon>
        <taxon>Lecanorineae</taxon>
        <taxon>Parmeliaceae</taxon>
        <taxon>Alectoria</taxon>
    </lineage>
</organism>